<dbReference type="InterPro" id="IPR036393">
    <property type="entry name" value="AceGlu_kinase-like_sf"/>
</dbReference>
<dbReference type="EC" id="2.7.2.4" evidence="28"/>
<evidence type="ECO:0000256" key="7">
    <source>
        <dbReference type="ARBA" id="ARBA00007952"/>
    </source>
</evidence>
<dbReference type="Gene3D" id="3.30.360.10">
    <property type="entry name" value="Dihydrodipicolinate Reductase, domain 2"/>
    <property type="match status" value="1"/>
</dbReference>
<keyword evidence="20" id="KW-0915">Sodium</keyword>
<dbReference type="Gene3D" id="3.30.2130.10">
    <property type="entry name" value="VC0802-like"/>
    <property type="match status" value="1"/>
</dbReference>
<protein>
    <recommendedName>
        <fullName evidence="28">Bifunctional aspartokinase/homoserine dehydrogenase</fullName>
    </recommendedName>
    <domain>
        <recommendedName>
            <fullName evidence="28">Aspartokinase</fullName>
            <ecNumber evidence="28">2.7.2.4</ecNumber>
        </recommendedName>
    </domain>
    <domain>
        <recommendedName>
            <fullName evidence="28">Homoserine dehydrogenase</fullName>
            <ecNumber evidence="28">1.1.1.3</ecNumber>
        </recommendedName>
    </domain>
</protein>
<evidence type="ECO:0000256" key="14">
    <source>
        <dbReference type="ARBA" id="ARBA00022741"/>
    </source>
</evidence>
<dbReference type="Pfam" id="PF00696">
    <property type="entry name" value="AA_kinase"/>
    <property type="match status" value="1"/>
</dbReference>
<dbReference type="FunFam" id="3.30.360.10:FF:000006">
    <property type="entry name" value="Bifunctional aspartokinase/homoserine dehydrogenase"/>
    <property type="match status" value="1"/>
</dbReference>
<dbReference type="PANTHER" id="PTHR43070:SF3">
    <property type="entry name" value="HOMOSERINE DEHYDROGENASE"/>
    <property type="match status" value="1"/>
</dbReference>
<comment type="similarity">
    <text evidence="8 28">In the N-terminal section; belongs to the aspartokinase family.</text>
</comment>
<dbReference type="InterPro" id="IPR019811">
    <property type="entry name" value="HDH_CS"/>
</dbReference>
<evidence type="ECO:0000256" key="5">
    <source>
        <dbReference type="ARBA" id="ARBA00005062"/>
    </source>
</evidence>
<dbReference type="GO" id="GO:0009086">
    <property type="term" value="P:methionine biosynthetic process"/>
    <property type="evidence" value="ECO:0007669"/>
    <property type="project" value="UniProtKB-KW"/>
</dbReference>
<dbReference type="PROSITE" id="PS51671">
    <property type="entry name" value="ACT"/>
    <property type="match status" value="1"/>
</dbReference>
<dbReference type="GO" id="GO:0009090">
    <property type="term" value="P:homoserine biosynthetic process"/>
    <property type="evidence" value="ECO:0007669"/>
    <property type="project" value="UniProtKB-ARBA"/>
</dbReference>
<evidence type="ECO:0000256" key="20">
    <source>
        <dbReference type="ARBA" id="ARBA00023053"/>
    </source>
</evidence>
<dbReference type="InterPro" id="IPR005106">
    <property type="entry name" value="Asp/hSer_DH_NAD-bd"/>
</dbReference>
<keyword evidence="21" id="KW-0457">Lysine biosynthesis</keyword>
<dbReference type="InterPro" id="IPR042199">
    <property type="entry name" value="AsparK_Bifunc_asparK/hSer_DH"/>
</dbReference>
<dbReference type="InterPro" id="IPR001048">
    <property type="entry name" value="Asp/Glu/Uridylate_kinase"/>
</dbReference>
<evidence type="ECO:0000256" key="9">
    <source>
        <dbReference type="ARBA" id="ARBA00011881"/>
    </source>
</evidence>
<evidence type="ECO:0000256" key="4">
    <source>
        <dbReference type="ARBA" id="ARBA00005056"/>
    </source>
</evidence>
<evidence type="ECO:0000256" key="10">
    <source>
        <dbReference type="ARBA" id="ARBA00022605"/>
    </source>
</evidence>
<dbReference type="SUPFAM" id="SSF55021">
    <property type="entry name" value="ACT-like"/>
    <property type="match status" value="2"/>
</dbReference>
<dbReference type="Gene3D" id="3.40.50.720">
    <property type="entry name" value="NAD(P)-binding Rossmann-like Domain"/>
    <property type="match status" value="1"/>
</dbReference>
<evidence type="ECO:0000256" key="21">
    <source>
        <dbReference type="ARBA" id="ARBA00023154"/>
    </source>
</evidence>
<dbReference type="InterPro" id="IPR002912">
    <property type="entry name" value="ACT_dom"/>
</dbReference>
<dbReference type="PANTHER" id="PTHR43070">
    <property type="match status" value="1"/>
</dbReference>
<comment type="pathway">
    <text evidence="5 28">Amino-acid biosynthesis; L-methionine biosynthesis via de novo pathway; L-homoserine from L-aspartate: step 3/3.</text>
</comment>
<dbReference type="NCBIfam" id="NF006959">
    <property type="entry name" value="PRK09436.1"/>
    <property type="match status" value="1"/>
</dbReference>
<dbReference type="InterPro" id="IPR011147">
    <property type="entry name" value="Bifunc_Aspkin/hSer_DH"/>
</dbReference>
<keyword evidence="11 28" id="KW-0808">Transferase</keyword>
<dbReference type="Pfam" id="PF22468">
    <property type="entry name" value="ACT_9"/>
    <property type="match status" value="2"/>
</dbReference>
<comment type="pathway">
    <text evidence="2 28">Amino-acid biosynthesis; L-lysine biosynthesis via DAP pathway; (S)-tetrahydrodipicolinate from L-aspartate: step 1/4.</text>
</comment>
<dbReference type="SUPFAM" id="SSF51735">
    <property type="entry name" value="NAD(P)-binding Rossmann-fold domains"/>
    <property type="match status" value="1"/>
</dbReference>
<dbReference type="InterPro" id="IPR001342">
    <property type="entry name" value="HDH_cat"/>
</dbReference>
<dbReference type="GO" id="GO:0009088">
    <property type="term" value="P:threonine biosynthetic process"/>
    <property type="evidence" value="ECO:0007669"/>
    <property type="project" value="UniProtKB-UniRule"/>
</dbReference>
<comment type="pathway">
    <text evidence="4 28">Amino-acid biosynthesis; L-threonine biosynthesis; L-threonine from L-aspartate: step 3/5.</text>
</comment>
<dbReference type="CDD" id="cd04257">
    <property type="entry name" value="AAK_AK-HSDH"/>
    <property type="match status" value="1"/>
</dbReference>
<dbReference type="InterPro" id="IPR054352">
    <property type="entry name" value="ACT_Aspartokinase"/>
</dbReference>
<keyword evidence="22" id="KW-0486">Methionine biosynthesis</keyword>
<comment type="catalytic activity">
    <reaction evidence="26">
        <text>L-homoserine + NADP(+) = L-aspartate 4-semialdehyde + NADPH + H(+)</text>
        <dbReference type="Rhea" id="RHEA:15761"/>
        <dbReference type="ChEBI" id="CHEBI:15378"/>
        <dbReference type="ChEBI" id="CHEBI:57476"/>
        <dbReference type="ChEBI" id="CHEBI:57783"/>
        <dbReference type="ChEBI" id="CHEBI:58349"/>
        <dbReference type="ChEBI" id="CHEBI:537519"/>
        <dbReference type="EC" id="1.1.1.3"/>
    </reaction>
    <physiologicalReaction direction="right-to-left" evidence="26">
        <dbReference type="Rhea" id="RHEA:15763"/>
    </physiologicalReaction>
</comment>
<evidence type="ECO:0000256" key="2">
    <source>
        <dbReference type="ARBA" id="ARBA00004766"/>
    </source>
</evidence>
<keyword evidence="16 28" id="KW-0067">ATP-binding</keyword>
<dbReference type="GO" id="GO:0046872">
    <property type="term" value="F:metal ion binding"/>
    <property type="evidence" value="ECO:0007669"/>
    <property type="project" value="UniProtKB-KW"/>
</dbReference>
<dbReference type="PROSITE" id="PS00324">
    <property type="entry name" value="ASPARTOKINASE"/>
    <property type="match status" value="1"/>
</dbReference>
<dbReference type="Gene3D" id="3.40.1160.10">
    <property type="entry name" value="Acetylglutamate kinase-like"/>
    <property type="match status" value="1"/>
</dbReference>
<dbReference type="FunFam" id="3.40.50.720:FF:000083">
    <property type="entry name" value="Bifunctional aspartokinase/homoserine dehydrogenase"/>
    <property type="match status" value="1"/>
</dbReference>
<keyword evidence="15 28" id="KW-0418">Kinase</keyword>
<keyword evidence="13" id="KW-0479">Metal-binding</keyword>
<dbReference type="GO" id="GO:0004412">
    <property type="term" value="F:homoserine dehydrogenase activity"/>
    <property type="evidence" value="ECO:0007669"/>
    <property type="project" value="UniProtKB-UniRule"/>
</dbReference>
<evidence type="ECO:0000256" key="6">
    <source>
        <dbReference type="ARBA" id="ARBA00005139"/>
    </source>
</evidence>
<dbReference type="PROSITE" id="PS01042">
    <property type="entry name" value="HOMOSER_DHGENASE"/>
    <property type="match status" value="1"/>
</dbReference>
<name>A0AAJ5PV85_9GAMM</name>
<evidence type="ECO:0000256" key="3">
    <source>
        <dbReference type="ARBA" id="ARBA00004986"/>
    </source>
</evidence>
<comment type="pathway">
    <text evidence="3 28">Amino-acid biosynthesis; L-methionine biosynthesis via de novo pathway; L-homoserine from L-aspartate: step 1/3.</text>
</comment>
<dbReference type="InterPro" id="IPR001341">
    <property type="entry name" value="Asp_kinase"/>
</dbReference>
<keyword evidence="23" id="KW-0511">Multifunctional enzyme</keyword>
<comment type="pathway">
    <text evidence="6 28">Amino-acid biosynthesis; L-threonine biosynthesis; L-threonine from L-aspartate: step 1/5.</text>
</comment>
<dbReference type="GO" id="GO:0004072">
    <property type="term" value="F:aspartate kinase activity"/>
    <property type="evidence" value="ECO:0007669"/>
    <property type="project" value="UniProtKB-UniRule"/>
</dbReference>
<evidence type="ECO:0000256" key="22">
    <source>
        <dbReference type="ARBA" id="ARBA00023167"/>
    </source>
</evidence>
<proteinExistence type="inferred from homology"/>
<evidence type="ECO:0000256" key="28">
    <source>
        <dbReference type="PIRNR" id="PIRNR000727"/>
    </source>
</evidence>
<feature type="domain" description="ACT" evidence="29">
    <location>
        <begin position="320"/>
        <end position="401"/>
    </location>
</feature>
<evidence type="ECO:0000256" key="25">
    <source>
        <dbReference type="ARBA" id="ARBA00048561"/>
    </source>
</evidence>
<dbReference type="EMBL" id="CP113406">
    <property type="protein sequence ID" value="WAI19140.1"/>
    <property type="molecule type" value="Genomic_DNA"/>
</dbReference>
<evidence type="ECO:0000313" key="30">
    <source>
        <dbReference type="EMBL" id="WAI19140.1"/>
    </source>
</evidence>
<dbReference type="Pfam" id="PF00742">
    <property type="entry name" value="Homoserine_dh"/>
    <property type="match status" value="1"/>
</dbReference>
<sequence length="815" mass="91466">MKLLKFGGTSLANAEKFLCVADIIEKNIKSEQSAVVLSAPAKITNYLVSIAEKIIQDKKILETINLTENVFIDLIKNLLKRQSNFPFIKTKETIKKEFNRLRKIVHGVTLLKQCPDSIHAIIISRGEILSVCIMKNILQSKNYDVTIINPVEKFLSVGNYLDSTINISKSKKRIKNMIINKNNVILMPGFIGGNEKKELVVLGRNGSDYSAAVLAACLDANCCEIWTDVDGVFTCDPRKVSDAYLLKSISYKEAMELSYFGAKVLHPRTIEPISQFKIPCIIKNTNNVKSTGTLICSKNSSEKNFLKGITHLNNIAMFNVSGIAVKNMDNIISRMFNVISRNNIKIILITQSSSENKINFCILEHEIDITLDSLNKELQLELKDGLLNPFKVTKNLSILSVIGSNIYEKNNIASKIFSSLGASKINVFAVAQGSSKHSISLVISKERILNAIRNVHNNLFCNKKIIHVFLIGIGGVGSTLLKQILKQKSFLDKKNIEIKICIIANSKKILISDDTIDLSKWVKNFKKTTEKFNLTLLNKIVKNNCFENSVIIDCTSDQLLSEQYVNFLYNDFHVVTSNKKANTYTWEYYQKIRNAVSKTNKKFLYETNVGAGLPVIETIQNLFKTGDNLIYFKGILSGSLSFIFGKLEEGILLSQATKEAKELGFTEPNPCDDLSGIDIARKLLILAREAGYKTELKDIKIEPLLPSTFEKHEDVDKFLLELKKLDLHFLKRIKTARNSGNVLRYIGTIEKTGECFIKIEEVNSNDPLYKVKNGENALAFYTDYYQSIPLVLRGYGAGNKVTASGVFSDLLRTLS</sequence>
<evidence type="ECO:0000256" key="24">
    <source>
        <dbReference type="ARBA" id="ARBA00044938"/>
    </source>
</evidence>
<dbReference type="SUPFAM" id="SSF53633">
    <property type="entry name" value="Carbamate kinase-like"/>
    <property type="match status" value="1"/>
</dbReference>
<evidence type="ECO:0000256" key="1">
    <source>
        <dbReference type="ARBA" id="ARBA00001920"/>
    </source>
</evidence>
<dbReference type="GO" id="GO:0009089">
    <property type="term" value="P:lysine biosynthetic process via diaminopimelate"/>
    <property type="evidence" value="ECO:0007669"/>
    <property type="project" value="UniProtKB-UniRule"/>
</dbReference>
<keyword evidence="17 28" id="KW-0521">NADP</keyword>
<evidence type="ECO:0000256" key="12">
    <source>
        <dbReference type="ARBA" id="ARBA00022697"/>
    </source>
</evidence>
<comment type="cofactor">
    <cofactor evidence="1">
        <name>a metal cation</name>
        <dbReference type="ChEBI" id="CHEBI:25213"/>
    </cofactor>
</comment>
<comment type="catalytic activity">
    <reaction evidence="25">
        <text>L-aspartate + ATP = 4-phospho-L-aspartate + ADP</text>
        <dbReference type="Rhea" id="RHEA:23776"/>
        <dbReference type="ChEBI" id="CHEBI:29991"/>
        <dbReference type="ChEBI" id="CHEBI:30616"/>
        <dbReference type="ChEBI" id="CHEBI:57535"/>
        <dbReference type="ChEBI" id="CHEBI:456216"/>
        <dbReference type="EC" id="2.7.2.4"/>
    </reaction>
    <physiologicalReaction direction="left-to-right" evidence="25">
        <dbReference type="Rhea" id="RHEA:23777"/>
    </physiologicalReaction>
</comment>
<keyword evidence="19" id="KW-0520">NAD</keyword>
<evidence type="ECO:0000256" key="19">
    <source>
        <dbReference type="ARBA" id="ARBA00023027"/>
    </source>
</evidence>
<gene>
    <name evidence="30" type="primary">thrA</name>
    <name evidence="30" type="ORF">OW720_00995</name>
</gene>
<evidence type="ECO:0000313" key="31">
    <source>
        <dbReference type="Proteomes" id="UP001163440"/>
    </source>
</evidence>
<evidence type="ECO:0000256" key="27">
    <source>
        <dbReference type="ARBA" id="ARBA00049031"/>
    </source>
</evidence>
<evidence type="ECO:0000256" key="15">
    <source>
        <dbReference type="ARBA" id="ARBA00022777"/>
    </source>
</evidence>
<dbReference type="GO" id="GO:0005524">
    <property type="term" value="F:ATP binding"/>
    <property type="evidence" value="ECO:0007669"/>
    <property type="project" value="UniProtKB-UniRule"/>
</dbReference>
<dbReference type="NCBIfam" id="TIGR00657">
    <property type="entry name" value="asp_kinases"/>
    <property type="match status" value="1"/>
</dbReference>
<evidence type="ECO:0000256" key="16">
    <source>
        <dbReference type="ARBA" id="ARBA00022840"/>
    </source>
</evidence>
<dbReference type="SUPFAM" id="SSF55347">
    <property type="entry name" value="Glyceraldehyde-3-phosphate dehydrogenase-like, C-terminal domain"/>
    <property type="match status" value="1"/>
</dbReference>
<accession>A0AAJ5PV85</accession>
<dbReference type="AlphaFoldDB" id="A0AAJ5PV85"/>
<evidence type="ECO:0000256" key="26">
    <source>
        <dbReference type="ARBA" id="ARBA00048841"/>
    </source>
</evidence>
<evidence type="ECO:0000256" key="8">
    <source>
        <dbReference type="ARBA" id="ARBA00010046"/>
    </source>
</evidence>
<evidence type="ECO:0000256" key="18">
    <source>
        <dbReference type="ARBA" id="ARBA00023002"/>
    </source>
</evidence>
<evidence type="ECO:0000256" key="11">
    <source>
        <dbReference type="ARBA" id="ARBA00022679"/>
    </source>
</evidence>
<keyword evidence="14 28" id="KW-0547">Nucleotide-binding</keyword>
<dbReference type="Gene3D" id="1.20.120.1320">
    <property type="entry name" value="Aspartokinase, catalytic domain"/>
    <property type="match status" value="1"/>
</dbReference>
<dbReference type="InterPro" id="IPR045865">
    <property type="entry name" value="ACT-like_dom_sf"/>
</dbReference>
<comment type="subunit">
    <text evidence="9 28">Homotetramer.</text>
</comment>
<evidence type="ECO:0000256" key="13">
    <source>
        <dbReference type="ARBA" id="ARBA00022723"/>
    </source>
</evidence>
<comment type="catalytic activity">
    <reaction evidence="27">
        <text>L-homoserine + NAD(+) = L-aspartate 4-semialdehyde + NADH + H(+)</text>
        <dbReference type="Rhea" id="RHEA:15757"/>
        <dbReference type="ChEBI" id="CHEBI:15378"/>
        <dbReference type="ChEBI" id="CHEBI:57476"/>
        <dbReference type="ChEBI" id="CHEBI:57540"/>
        <dbReference type="ChEBI" id="CHEBI:57945"/>
        <dbReference type="ChEBI" id="CHEBI:537519"/>
        <dbReference type="EC" id="1.1.1.3"/>
    </reaction>
    <physiologicalReaction direction="right-to-left" evidence="27">
        <dbReference type="Rhea" id="RHEA:15759"/>
    </physiologicalReaction>
</comment>
<keyword evidence="10 28" id="KW-0028">Amino-acid biosynthesis</keyword>
<evidence type="ECO:0000256" key="23">
    <source>
        <dbReference type="ARBA" id="ARBA00023268"/>
    </source>
</evidence>
<evidence type="ECO:0000256" key="17">
    <source>
        <dbReference type="ARBA" id="ARBA00022857"/>
    </source>
</evidence>
<dbReference type="Proteomes" id="UP001163440">
    <property type="component" value="Chromosome"/>
</dbReference>
<dbReference type="FunFam" id="3.30.2130.10:FF:000001">
    <property type="entry name" value="Bifunctional aspartokinase/homoserine dehydrogenase"/>
    <property type="match status" value="1"/>
</dbReference>
<reference evidence="30" key="1">
    <citation type="submission" date="2022-11" db="EMBL/GenBank/DDBJ databases">
        <title>The whole genome sequencing of pests is an important tool to study the evolution of the plant-insect interaction and insecticide resistance.</title>
        <authorList>
            <person name="Kananovich Y."/>
        </authorList>
    </citation>
    <scope>NUCLEOTIDE SEQUENCE</scope>
    <source>
        <strain evidence="30">BSU_Bre_2018</strain>
    </source>
</reference>
<dbReference type="EC" id="1.1.1.3" evidence="28"/>
<comment type="function">
    <text evidence="24">Bifunctional aspartate kinase and homoserine dehydrogenase that catalyzes the first and the third steps toward the synthesis of lysine, methionine and threonine from aspartate.</text>
</comment>
<keyword evidence="18 28" id="KW-0560">Oxidoreductase</keyword>
<dbReference type="InterPro" id="IPR036291">
    <property type="entry name" value="NAD(P)-bd_dom_sf"/>
</dbReference>
<keyword evidence="12" id="KW-0791">Threonine biosynthesis</keyword>
<dbReference type="Pfam" id="PF03447">
    <property type="entry name" value="NAD_binding_3"/>
    <property type="match status" value="1"/>
</dbReference>
<evidence type="ECO:0000259" key="29">
    <source>
        <dbReference type="PROSITE" id="PS51671"/>
    </source>
</evidence>
<dbReference type="GO" id="GO:0050661">
    <property type="term" value="F:NADP binding"/>
    <property type="evidence" value="ECO:0007669"/>
    <property type="project" value="UniProtKB-UniRule"/>
</dbReference>
<dbReference type="InterPro" id="IPR018042">
    <property type="entry name" value="Aspartate_kinase_CS"/>
</dbReference>
<dbReference type="InterPro" id="IPR041743">
    <property type="entry name" value="AK-HSDH_N"/>
</dbReference>
<organism evidence="30 31">
    <name type="scientific">Buchnera aphidicola</name>
    <name type="common">Brevicoryne brassicae</name>
    <dbReference type="NCBI Taxonomy" id="911343"/>
    <lineage>
        <taxon>Bacteria</taxon>
        <taxon>Pseudomonadati</taxon>
        <taxon>Pseudomonadota</taxon>
        <taxon>Gammaproteobacteria</taxon>
        <taxon>Enterobacterales</taxon>
        <taxon>Erwiniaceae</taxon>
        <taxon>Buchnera</taxon>
    </lineage>
</organism>
<dbReference type="PIRSF" id="PIRSF000727">
    <property type="entry name" value="ThrA"/>
    <property type="match status" value="1"/>
</dbReference>
<dbReference type="InterPro" id="IPR049638">
    <property type="entry name" value="AK-HD"/>
</dbReference>
<comment type="similarity">
    <text evidence="7 28">In the C-terminal section; belongs to the homoserine dehydrogenase family.</text>
</comment>
<dbReference type="CDD" id="cd04921">
    <property type="entry name" value="ACT_AKi-HSDH-ThrA-like_1"/>
    <property type="match status" value="1"/>
</dbReference>